<dbReference type="STRING" id="1121391.SAMN02745206_00157"/>
<evidence type="ECO:0000259" key="1">
    <source>
        <dbReference type="Pfam" id="PF13439"/>
    </source>
</evidence>
<evidence type="ECO:0000313" key="3">
    <source>
        <dbReference type="Proteomes" id="UP000184076"/>
    </source>
</evidence>
<gene>
    <name evidence="2" type="ORF">SAMN02745206_00157</name>
</gene>
<dbReference type="GO" id="GO:0016757">
    <property type="term" value="F:glycosyltransferase activity"/>
    <property type="evidence" value="ECO:0007669"/>
    <property type="project" value="UniProtKB-ARBA"/>
</dbReference>
<keyword evidence="3" id="KW-1185">Reference proteome</keyword>
<reference evidence="3" key="1">
    <citation type="submission" date="2016-11" db="EMBL/GenBank/DDBJ databases">
        <authorList>
            <person name="Varghese N."/>
            <person name="Submissions S."/>
        </authorList>
    </citation>
    <scope>NUCLEOTIDE SEQUENCE [LARGE SCALE GENOMIC DNA]</scope>
    <source>
        <strain evidence="3">DSM 9756</strain>
    </source>
</reference>
<dbReference type="Pfam" id="PF13439">
    <property type="entry name" value="Glyco_transf_4"/>
    <property type="match status" value="1"/>
</dbReference>
<protein>
    <submittedName>
        <fullName evidence="2">Glycosyltransferase involved in cell wall bisynthesis</fullName>
    </submittedName>
</protein>
<keyword evidence="2" id="KW-0808">Transferase</keyword>
<dbReference type="Proteomes" id="UP000184076">
    <property type="component" value="Unassembled WGS sequence"/>
</dbReference>
<dbReference type="PANTHER" id="PTHR12526">
    <property type="entry name" value="GLYCOSYLTRANSFERASE"/>
    <property type="match status" value="1"/>
</dbReference>
<dbReference type="Gene3D" id="3.40.50.2000">
    <property type="entry name" value="Glycogen Phosphorylase B"/>
    <property type="match status" value="2"/>
</dbReference>
<evidence type="ECO:0000313" key="2">
    <source>
        <dbReference type="EMBL" id="SHE34363.1"/>
    </source>
</evidence>
<accession>A0A1M4SQ37</accession>
<proteinExistence type="predicted"/>
<name>A0A1M4SQ37_9BACT</name>
<dbReference type="RefSeq" id="WP_073036011.1">
    <property type="nucleotide sequence ID" value="NZ_FQVB01000003.1"/>
</dbReference>
<sequence length="376" mass="42365">MERMGGVDELKLRIAYIAYLGFPSNTAGSLNVVRACSAMGEMGHEVLLLVPSRHPLKLDTVTNCFSHYGVPPTFSVQPLPAWQGLGGRHYFSWRCLMKLHGFRPDLVICRYLRSARYTCLAGFNTVCELHSPIKKKRKQIEKLLSSAHMKLFVTVSHRLRHHYLAQNLPGLSPDRIVALPSGRAPLEQTPPPVPLSKTTPGWNIGYVGKLQHQKGMTVVRDLARRLPHHDFHIIGGDQESVSSWRSQMPGGNVHFHGYIPPAEVPSYIEAMDICLLPNQPHSANPSDTLYTSPMKAFDYMAQGKAIFASDYPEIREILSEDTSVLLPPQDTDAWVHAIESSRKEDLLSIGRTAKEFFMKNFTIQSKYRRIIEQSTR</sequence>
<organism evidence="2 3">
    <name type="scientific">Desulfacinum infernum DSM 9756</name>
    <dbReference type="NCBI Taxonomy" id="1121391"/>
    <lineage>
        <taxon>Bacteria</taxon>
        <taxon>Pseudomonadati</taxon>
        <taxon>Thermodesulfobacteriota</taxon>
        <taxon>Syntrophobacteria</taxon>
        <taxon>Syntrophobacterales</taxon>
        <taxon>Syntrophobacteraceae</taxon>
        <taxon>Desulfacinum</taxon>
    </lineage>
</organism>
<dbReference type="AlphaFoldDB" id="A0A1M4SQ37"/>
<dbReference type="EMBL" id="FQVB01000003">
    <property type="protein sequence ID" value="SHE34363.1"/>
    <property type="molecule type" value="Genomic_DNA"/>
</dbReference>
<dbReference type="OrthoDB" id="5490313at2"/>
<dbReference type="InterPro" id="IPR028098">
    <property type="entry name" value="Glyco_trans_4-like_N"/>
</dbReference>
<dbReference type="Pfam" id="PF13692">
    <property type="entry name" value="Glyco_trans_1_4"/>
    <property type="match status" value="1"/>
</dbReference>
<feature type="domain" description="Glycosyltransferase subfamily 4-like N-terminal" evidence="1">
    <location>
        <begin position="33"/>
        <end position="182"/>
    </location>
</feature>
<dbReference type="SUPFAM" id="SSF53756">
    <property type="entry name" value="UDP-Glycosyltransferase/glycogen phosphorylase"/>
    <property type="match status" value="1"/>
</dbReference>